<accession>A0A2T0RB89</accession>
<gene>
    <name evidence="4" type="ORF">CLV37_101679</name>
</gene>
<evidence type="ECO:0000256" key="2">
    <source>
        <dbReference type="ARBA" id="ARBA00022679"/>
    </source>
</evidence>
<evidence type="ECO:0000313" key="4">
    <source>
        <dbReference type="EMBL" id="PRY18434.1"/>
    </source>
</evidence>
<keyword evidence="5" id="KW-1185">Reference proteome</keyword>
<dbReference type="Proteomes" id="UP000238083">
    <property type="component" value="Unassembled WGS sequence"/>
</dbReference>
<dbReference type="GO" id="GO:0016757">
    <property type="term" value="F:glycosyltransferase activity"/>
    <property type="evidence" value="ECO:0007669"/>
    <property type="project" value="UniProtKB-KW"/>
</dbReference>
<dbReference type="InterPro" id="IPR028098">
    <property type="entry name" value="Glyco_trans_4-like_N"/>
</dbReference>
<dbReference type="AlphaFoldDB" id="A0A2T0RB89"/>
<dbReference type="EMBL" id="PVZF01000001">
    <property type="protein sequence ID" value="PRY18434.1"/>
    <property type="molecule type" value="Genomic_DNA"/>
</dbReference>
<evidence type="ECO:0000256" key="1">
    <source>
        <dbReference type="ARBA" id="ARBA00022676"/>
    </source>
</evidence>
<evidence type="ECO:0000259" key="3">
    <source>
        <dbReference type="Pfam" id="PF13439"/>
    </source>
</evidence>
<proteinExistence type="predicted"/>
<feature type="domain" description="Glycosyltransferase subfamily 4-like N-terminal" evidence="3">
    <location>
        <begin position="18"/>
        <end position="175"/>
    </location>
</feature>
<name>A0A2T0RB89_9ACTN</name>
<dbReference type="Gene3D" id="3.40.50.2000">
    <property type="entry name" value="Glycogen Phosphorylase B"/>
    <property type="match status" value="2"/>
</dbReference>
<dbReference type="SUPFAM" id="SSF53756">
    <property type="entry name" value="UDP-Glycosyltransferase/glycogen phosphorylase"/>
    <property type="match status" value="1"/>
</dbReference>
<dbReference type="PANTHER" id="PTHR12526:SF637">
    <property type="entry name" value="GLYCOSYLTRANSFERASE EPSF-RELATED"/>
    <property type="match status" value="1"/>
</dbReference>
<organism evidence="4 5">
    <name type="scientific">Kineococcus rhizosphaerae</name>
    <dbReference type="NCBI Taxonomy" id="559628"/>
    <lineage>
        <taxon>Bacteria</taxon>
        <taxon>Bacillati</taxon>
        <taxon>Actinomycetota</taxon>
        <taxon>Actinomycetes</taxon>
        <taxon>Kineosporiales</taxon>
        <taxon>Kineosporiaceae</taxon>
        <taxon>Kineococcus</taxon>
    </lineage>
</organism>
<keyword evidence="2 4" id="KW-0808">Transferase</keyword>
<dbReference type="CDD" id="cd03801">
    <property type="entry name" value="GT4_PimA-like"/>
    <property type="match status" value="1"/>
</dbReference>
<dbReference type="Pfam" id="PF13692">
    <property type="entry name" value="Glyco_trans_1_4"/>
    <property type="match status" value="1"/>
</dbReference>
<dbReference type="PANTHER" id="PTHR12526">
    <property type="entry name" value="GLYCOSYLTRANSFERASE"/>
    <property type="match status" value="1"/>
</dbReference>
<reference evidence="4 5" key="1">
    <citation type="submission" date="2018-03" db="EMBL/GenBank/DDBJ databases">
        <title>Genomic Encyclopedia of Archaeal and Bacterial Type Strains, Phase II (KMG-II): from individual species to whole genera.</title>
        <authorList>
            <person name="Goeker M."/>
        </authorList>
    </citation>
    <scope>NUCLEOTIDE SEQUENCE [LARGE SCALE GENOMIC DNA]</scope>
    <source>
        <strain evidence="4 5">DSM 19711</strain>
    </source>
</reference>
<keyword evidence="1" id="KW-0328">Glycosyltransferase</keyword>
<comment type="caution">
    <text evidence="4">The sequence shown here is derived from an EMBL/GenBank/DDBJ whole genome shotgun (WGS) entry which is preliminary data.</text>
</comment>
<dbReference type="Pfam" id="PF13439">
    <property type="entry name" value="Glyco_transf_4"/>
    <property type="match status" value="1"/>
</dbReference>
<evidence type="ECO:0000313" key="5">
    <source>
        <dbReference type="Proteomes" id="UP000238083"/>
    </source>
</evidence>
<protein>
    <submittedName>
        <fullName evidence="4">Glycosyltransferase involved in cell wall biosynthesis</fullName>
    </submittedName>
</protein>
<sequence>MGEQPVTRVTYVLDAPVWGGAEAVVAALVDELRESVRATVVAVRPVPQRLEAVFAGRCELVVVDPVAGKVDARAVLRLVAAVRNTRPDLVHVNLNSPTNNRYGLLAGLFSGAPSVATLHLPGALDSSVQRSVLALLYGAQDAVIAVSQEVRTLLIDTLRVDERRTRVVDNGVRRSRPAVPRSSVPSPRVIGTLGRLVPQKGIDVLLTAFRQLRAEGLDVRLRVGGTGPDEAALRAAAAGLPVDFDGDVGDVESWLDGLDVFCLASRSEGLPLALMEAMAAGLPCLATDVGQVRTALSDGVLLVPAQDPDGLAAALRAVCADAGLRHDLAGRGHELVTTRYSTESMARATAALYRAVILRPRRRLHRGRRRSRPNAPGSDG</sequence>